<name>A0AAD3SDH7_NEPGR</name>
<evidence type="ECO:0000313" key="5">
    <source>
        <dbReference type="EMBL" id="GMH09173.1"/>
    </source>
</evidence>
<dbReference type="GO" id="GO:0003723">
    <property type="term" value="F:RNA binding"/>
    <property type="evidence" value="ECO:0007669"/>
    <property type="project" value="InterPro"/>
</dbReference>
<evidence type="ECO:0000313" key="6">
    <source>
        <dbReference type="Proteomes" id="UP001279734"/>
    </source>
</evidence>
<dbReference type="Pfam" id="PF01535">
    <property type="entry name" value="PPR"/>
    <property type="match status" value="2"/>
</dbReference>
<dbReference type="PANTHER" id="PTHR47926">
    <property type="entry name" value="PENTATRICOPEPTIDE REPEAT-CONTAINING PROTEIN"/>
    <property type="match status" value="1"/>
</dbReference>
<comment type="similarity">
    <text evidence="1">Belongs to the PPR family. PCMP-H subfamily.</text>
</comment>
<keyword evidence="6" id="KW-1185">Reference proteome</keyword>
<keyword evidence="2" id="KW-0677">Repeat</keyword>
<dbReference type="GO" id="GO:0008270">
    <property type="term" value="F:zinc ion binding"/>
    <property type="evidence" value="ECO:0007669"/>
    <property type="project" value="InterPro"/>
</dbReference>
<feature type="domain" description="DYW" evidence="4">
    <location>
        <begin position="291"/>
        <end position="380"/>
    </location>
</feature>
<dbReference type="NCBIfam" id="TIGR00756">
    <property type="entry name" value="PPR"/>
    <property type="match status" value="2"/>
</dbReference>
<accession>A0AAD3SDH7</accession>
<dbReference type="Pfam" id="PF14432">
    <property type="entry name" value="DYW_deaminase"/>
    <property type="match status" value="1"/>
</dbReference>
<dbReference type="Pfam" id="PF20431">
    <property type="entry name" value="E_motif"/>
    <property type="match status" value="1"/>
</dbReference>
<evidence type="ECO:0000256" key="3">
    <source>
        <dbReference type="PROSITE-ProRule" id="PRU00708"/>
    </source>
</evidence>
<feature type="repeat" description="PPR" evidence="3">
    <location>
        <begin position="76"/>
        <end position="110"/>
    </location>
</feature>
<protein>
    <recommendedName>
        <fullName evidence="4">DYW domain-containing protein</fullName>
    </recommendedName>
</protein>
<dbReference type="InterPro" id="IPR046848">
    <property type="entry name" value="E_motif"/>
</dbReference>
<evidence type="ECO:0000259" key="4">
    <source>
        <dbReference type="Pfam" id="PF14432"/>
    </source>
</evidence>
<dbReference type="Proteomes" id="UP001279734">
    <property type="component" value="Unassembled WGS sequence"/>
</dbReference>
<evidence type="ECO:0000256" key="1">
    <source>
        <dbReference type="ARBA" id="ARBA00006643"/>
    </source>
</evidence>
<dbReference type="InterPro" id="IPR002885">
    <property type="entry name" value="PPR_rpt"/>
</dbReference>
<dbReference type="GO" id="GO:0009451">
    <property type="term" value="P:RNA modification"/>
    <property type="evidence" value="ECO:0007669"/>
    <property type="project" value="InterPro"/>
</dbReference>
<dbReference type="Gene3D" id="1.25.40.10">
    <property type="entry name" value="Tetratricopeptide repeat domain"/>
    <property type="match status" value="2"/>
</dbReference>
<dbReference type="InterPro" id="IPR032867">
    <property type="entry name" value="DYW_dom"/>
</dbReference>
<dbReference type="EMBL" id="BSYO01000009">
    <property type="protein sequence ID" value="GMH09173.1"/>
    <property type="molecule type" value="Genomic_DNA"/>
</dbReference>
<comment type="caution">
    <text evidence="5">The sequence shown here is derived from an EMBL/GenBank/DDBJ whole genome shotgun (WGS) entry which is preliminary data.</text>
</comment>
<dbReference type="InterPro" id="IPR046960">
    <property type="entry name" value="PPR_At4g14850-like_plant"/>
</dbReference>
<dbReference type="InterPro" id="IPR011990">
    <property type="entry name" value="TPR-like_helical_dom_sf"/>
</dbReference>
<dbReference type="AlphaFoldDB" id="A0AAD3SDH7"/>
<dbReference type="PROSITE" id="PS51375">
    <property type="entry name" value="PPR"/>
    <property type="match status" value="1"/>
</dbReference>
<reference evidence="5" key="1">
    <citation type="submission" date="2023-05" db="EMBL/GenBank/DDBJ databases">
        <title>Nepenthes gracilis genome sequencing.</title>
        <authorList>
            <person name="Fukushima K."/>
        </authorList>
    </citation>
    <scope>NUCLEOTIDE SEQUENCE</scope>
    <source>
        <strain evidence="5">SING2019-196</strain>
    </source>
</reference>
<dbReference type="FunFam" id="1.25.40.10:FF:000184">
    <property type="entry name" value="Pentatricopeptide repeat-containing protein, chloroplastic"/>
    <property type="match status" value="1"/>
</dbReference>
<proteinExistence type="inferred from homology"/>
<gene>
    <name evidence="5" type="ORF">Nepgr_011013</name>
</gene>
<dbReference type="PANTHER" id="PTHR47926:SF400">
    <property type="entry name" value="PENTACOTRIPEPTIDE-REPEAT REGION OF PRORP DOMAIN-CONTAINING PROTEIN"/>
    <property type="match status" value="1"/>
</dbReference>
<evidence type="ECO:0000256" key="2">
    <source>
        <dbReference type="ARBA" id="ARBA00022737"/>
    </source>
</evidence>
<sequence>MSREGCWKAEESILVCVLSACTHLGALDLGKCTHGYLLRNTSDQNIIMETSLIDMYIKCGCIEKGLCLFQRMSSKNRLSYSVMISGLAMHRLGQEALRLFSEMLGQGLTPDDVVYVGVLSACRQGLLVEEGLCYFDQMMLEHGIQPTIQHYRCIVDLLGRARSFEKAFGLIKLMPMEPKDAVWRSLLSSFKFHRNLEIGEMAARNLMQLGLDDRADYVMLANMYAETQRWNEVARVREMMADRGFTQMPCFSSVEVKRKVHVFVSWDMSHPNREEIYEMIHQMEWQLKFEGYSPDTSRVLIDAEEDEKRQKLRRHSQKLALAFALIQTSTEKPIRIVRNIRMCTDCHKYTKLISKIYSRKIRVRDRNVFHHFEDGTCSCEYDV</sequence>
<organism evidence="5 6">
    <name type="scientific">Nepenthes gracilis</name>
    <name type="common">Slender pitcher plant</name>
    <dbReference type="NCBI Taxonomy" id="150966"/>
    <lineage>
        <taxon>Eukaryota</taxon>
        <taxon>Viridiplantae</taxon>
        <taxon>Streptophyta</taxon>
        <taxon>Embryophyta</taxon>
        <taxon>Tracheophyta</taxon>
        <taxon>Spermatophyta</taxon>
        <taxon>Magnoliopsida</taxon>
        <taxon>eudicotyledons</taxon>
        <taxon>Gunneridae</taxon>
        <taxon>Pentapetalae</taxon>
        <taxon>Caryophyllales</taxon>
        <taxon>Nepenthaceae</taxon>
        <taxon>Nepenthes</taxon>
    </lineage>
</organism>